<feature type="compositionally biased region" description="Basic and acidic residues" evidence="1">
    <location>
        <begin position="42"/>
        <end position="51"/>
    </location>
</feature>
<protein>
    <submittedName>
        <fullName evidence="2">Uncharacterized protein</fullName>
    </submittedName>
</protein>
<name>A0AAW0M919_QUESU</name>
<accession>A0AAW0M919</accession>
<organism evidence="2">
    <name type="scientific">Quercus suber</name>
    <name type="common">Cork oak</name>
    <dbReference type="NCBI Taxonomy" id="58331"/>
    <lineage>
        <taxon>Eukaryota</taxon>
        <taxon>Viridiplantae</taxon>
        <taxon>Streptophyta</taxon>
        <taxon>Embryophyta</taxon>
        <taxon>Tracheophyta</taxon>
        <taxon>Spermatophyta</taxon>
        <taxon>Magnoliopsida</taxon>
        <taxon>eudicotyledons</taxon>
        <taxon>Gunneridae</taxon>
        <taxon>Pentapetalae</taxon>
        <taxon>rosids</taxon>
        <taxon>fabids</taxon>
        <taxon>Fagales</taxon>
        <taxon>Fagaceae</taxon>
        <taxon>Quercus</taxon>
    </lineage>
</organism>
<evidence type="ECO:0000256" key="1">
    <source>
        <dbReference type="SAM" id="MobiDB-lite"/>
    </source>
</evidence>
<proteinExistence type="predicted"/>
<reference evidence="2" key="1">
    <citation type="submission" date="2017-12" db="EMBL/GenBank/DDBJ databases">
        <authorList>
            <person name="Barbosa P."/>
            <person name="Usie A."/>
            <person name="Ramos A.M."/>
        </authorList>
    </citation>
    <scope>NUCLEOTIDE SEQUENCE</scope>
    <source>
        <strain evidence="2">HL8</strain>
        <tissue evidence="2">Leaves</tissue>
    </source>
</reference>
<comment type="caution">
    <text evidence="2">The sequence shown here is derived from an EMBL/GenBank/DDBJ whole genome shotgun (WGS) entry which is preliminary data.</text>
</comment>
<feature type="region of interest" description="Disordered" evidence="1">
    <location>
        <begin position="35"/>
        <end position="69"/>
    </location>
</feature>
<dbReference type="AlphaFoldDB" id="A0AAW0M919"/>
<dbReference type="EMBL" id="PKMF04000006">
    <property type="protein sequence ID" value="KAK7860507.1"/>
    <property type="molecule type" value="Genomic_DNA"/>
</dbReference>
<gene>
    <name evidence="2" type="ORF">CFP56_036687</name>
</gene>
<sequence>MTKVKHGIKGSNLNQDGTTIDFEIILKKNLQLHASSENPNDCAEKPRKISPKDLSPYAKATESSSIGGI</sequence>
<reference evidence="2" key="3">
    <citation type="submission" date="2023-07" db="EMBL/GenBank/DDBJ databases">
        <title>An improved reference 1 genome and first organelle genomes of Quercus suber.</title>
        <authorList>
            <consortium name="Genosuber Consortium"/>
            <person name="Usie A."/>
            <person name="Serra O."/>
            <person name="Barros P."/>
        </authorList>
    </citation>
    <scope>NUCLEOTIDE SEQUENCE</scope>
    <source>
        <strain evidence="2">HL8</strain>
        <tissue evidence="2">Leaves</tissue>
    </source>
</reference>
<evidence type="ECO:0000313" key="2">
    <source>
        <dbReference type="EMBL" id="KAK7860507.1"/>
    </source>
</evidence>
<reference evidence="2" key="2">
    <citation type="journal article" date="2018" name="Sci. Data">
        <title>The draft genome sequence of cork oak.</title>
        <authorList>
            <person name="Ramos A.M."/>
            <person name="Usie A."/>
            <person name="Barbosa P."/>
            <person name="Barros P.M."/>
            <person name="Capote T."/>
            <person name="Chaves I."/>
            <person name="Simoes F."/>
            <person name="Abreu I."/>
            <person name="Carrasquinho I."/>
            <person name="Faro C."/>
            <person name="Guimaraes J.B."/>
            <person name="Mendonca D."/>
            <person name="Nobrega F."/>
            <person name="Rodrigues L."/>
            <person name="Saibo N.J.M."/>
            <person name="Varela M.C."/>
            <person name="Egas C."/>
            <person name="Matos J."/>
            <person name="Miguel C.M."/>
            <person name="Oliveira M.M."/>
            <person name="Ricardo C.P."/>
            <person name="Goncalves S."/>
        </authorList>
    </citation>
    <scope>NUCLEOTIDE SEQUENCE [LARGE SCALE GENOMIC DNA]</scope>
    <source>
        <strain evidence="2">HL8</strain>
    </source>
</reference>